<dbReference type="RefSeq" id="WP_256668724.1">
    <property type="nucleotide sequence ID" value="NZ_JAAGUZ010000334.1"/>
</dbReference>
<dbReference type="SUPFAM" id="SSF53067">
    <property type="entry name" value="Actin-like ATPase domain"/>
    <property type="match status" value="1"/>
</dbReference>
<evidence type="ECO:0000313" key="5">
    <source>
        <dbReference type="EMBL" id="NEW48429.1"/>
    </source>
</evidence>
<dbReference type="Gene3D" id="3.30.420.40">
    <property type="match status" value="1"/>
</dbReference>
<evidence type="ECO:0000256" key="1">
    <source>
        <dbReference type="ARBA" id="ARBA00009156"/>
    </source>
</evidence>
<dbReference type="AlphaFoldDB" id="A0A6P1DG07"/>
<keyword evidence="3 5" id="KW-0418">Kinase</keyword>
<proteinExistence type="inferred from homology"/>
<comment type="similarity">
    <text evidence="1">Belongs to the FGGY kinase family.</text>
</comment>
<dbReference type="GO" id="GO:0005829">
    <property type="term" value="C:cytosol"/>
    <property type="evidence" value="ECO:0007669"/>
    <property type="project" value="TreeGrafter"/>
</dbReference>
<dbReference type="GO" id="GO:0019563">
    <property type="term" value="P:glycerol catabolic process"/>
    <property type="evidence" value="ECO:0007669"/>
    <property type="project" value="TreeGrafter"/>
</dbReference>
<dbReference type="InterPro" id="IPR018484">
    <property type="entry name" value="FGGY_N"/>
</dbReference>
<reference evidence="5 6" key="1">
    <citation type="submission" date="2020-01" db="EMBL/GenBank/DDBJ databases">
        <title>Genetics and antimicrobial susceptibilities of Nocardia species isolated from the soil; a comparison with species isolated from humans.</title>
        <authorList>
            <person name="Carrasco G."/>
            <person name="Monzon S."/>
            <person name="Sansegundo M."/>
            <person name="Garcia E."/>
            <person name="Garrido N."/>
            <person name="Medina M.J."/>
            <person name="Villalon P."/>
            <person name="Ramirez-Arocha A.C."/>
            <person name="Jimenez P."/>
            <person name="Cuesta I."/>
            <person name="Valdezate S."/>
        </authorList>
    </citation>
    <scope>NUCLEOTIDE SEQUENCE [LARGE SCALE GENOMIC DNA]</scope>
    <source>
        <strain evidence="5 6">CNM20110639</strain>
    </source>
</reference>
<dbReference type="PANTHER" id="PTHR10196:SF69">
    <property type="entry name" value="GLYCEROL KINASE"/>
    <property type="match status" value="1"/>
</dbReference>
<dbReference type="InterPro" id="IPR043129">
    <property type="entry name" value="ATPase_NBD"/>
</dbReference>
<dbReference type="EMBL" id="JAAGUZ010000334">
    <property type="protein sequence ID" value="NEW48429.1"/>
    <property type="molecule type" value="Genomic_DNA"/>
</dbReference>
<protein>
    <submittedName>
        <fullName evidence="5">Glycerol kinase</fullName>
    </submittedName>
</protein>
<dbReference type="GO" id="GO:0004370">
    <property type="term" value="F:glycerol kinase activity"/>
    <property type="evidence" value="ECO:0007669"/>
    <property type="project" value="TreeGrafter"/>
</dbReference>
<feature type="non-terminal residue" evidence="5">
    <location>
        <position position="75"/>
    </location>
</feature>
<dbReference type="Pfam" id="PF00370">
    <property type="entry name" value="FGGY_N"/>
    <property type="match status" value="1"/>
</dbReference>
<organism evidence="5 6">
    <name type="scientific">Nocardia cyriacigeorgica</name>
    <dbReference type="NCBI Taxonomy" id="135487"/>
    <lineage>
        <taxon>Bacteria</taxon>
        <taxon>Bacillati</taxon>
        <taxon>Actinomycetota</taxon>
        <taxon>Actinomycetes</taxon>
        <taxon>Mycobacteriales</taxon>
        <taxon>Nocardiaceae</taxon>
        <taxon>Nocardia</taxon>
    </lineage>
</organism>
<evidence type="ECO:0000313" key="6">
    <source>
        <dbReference type="Proteomes" id="UP000468928"/>
    </source>
</evidence>
<evidence type="ECO:0000259" key="4">
    <source>
        <dbReference type="Pfam" id="PF00370"/>
    </source>
</evidence>
<gene>
    <name evidence="5" type="ORF">GV789_29275</name>
</gene>
<sequence length="75" mass="7904">QPTGLPPATYFAGGKIAWLLDNQPGLRAAAERGDALFGTMDSWLIWNLTGGANGGVHVTDVTNAGRTLLMNLHTL</sequence>
<dbReference type="PANTHER" id="PTHR10196">
    <property type="entry name" value="SUGAR KINASE"/>
    <property type="match status" value="1"/>
</dbReference>
<name>A0A6P1DG07_9NOCA</name>
<evidence type="ECO:0000256" key="3">
    <source>
        <dbReference type="ARBA" id="ARBA00022777"/>
    </source>
</evidence>
<keyword evidence="2" id="KW-0808">Transferase</keyword>
<feature type="domain" description="Carbohydrate kinase FGGY N-terminal" evidence="4">
    <location>
        <begin position="3"/>
        <end position="75"/>
    </location>
</feature>
<dbReference type="Proteomes" id="UP000468928">
    <property type="component" value="Unassembled WGS sequence"/>
</dbReference>
<accession>A0A6P1DG07</accession>
<evidence type="ECO:0000256" key="2">
    <source>
        <dbReference type="ARBA" id="ARBA00022679"/>
    </source>
</evidence>
<comment type="caution">
    <text evidence="5">The sequence shown here is derived from an EMBL/GenBank/DDBJ whole genome shotgun (WGS) entry which is preliminary data.</text>
</comment>
<feature type="non-terminal residue" evidence="5">
    <location>
        <position position="1"/>
    </location>
</feature>